<keyword evidence="1" id="KW-0812">Transmembrane</keyword>
<accession>A0A9W9DTS7</accession>
<name>A0A9W9DTS7_9AGAR</name>
<keyword evidence="1" id="KW-0472">Membrane</keyword>
<evidence type="ECO:0000256" key="1">
    <source>
        <dbReference type="SAM" id="Phobius"/>
    </source>
</evidence>
<organism evidence="2 3">
    <name type="scientific">Lentinula lateritia</name>
    <dbReference type="NCBI Taxonomy" id="40482"/>
    <lineage>
        <taxon>Eukaryota</taxon>
        <taxon>Fungi</taxon>
        <taxon>Dikarya</taxon>
        <taxon>Basidiomycota</taxon>
        <taxon>Agaricomycotina</taxon>
        <taxon>Agaricomycetes</taxon>
        <taxon>Agaricomycetidae</taxon>
        <taxon>Agaricales</taxon>
        <taxon>Marasmiineae</taxon>
        <taxon>Omphalotaceae</taxon>
        <taxon>Lentinula</taxon>
    </lineage>
</organism>
<protein>
    <submittedName>
        <fullName evidence="2">Uncharacterized protein</fullName>
    </submittedName>
</protein>
<gene>
    <name evidence="2" type="ORF">C8J55DRAFT_509479</name>
</gene>
<evidence type="ECO:0000313" key="3">
    <source>
        <dbReference type="Proteomes" id="UP001150238"/>
    </source>
</evidence>
<reference evidence="2" key="1">
    <citation type="submission" date="2022-08" db="EMBL/GenBank/DDBJ databases">
        <authorList>
            <consortium name="DOE Joint Genome Institute"/>
            <person name="Min B."/>
            <person name="Riley R."/>
            <person name="Sierra-Patev S."/>
            <person name="Naranjo-Ortiz M."/>
            <person name="Looney B."/>
            <person name="Konkel Z."/>
            <person name="Slot J.C."/>
            <person name="Sakamoto Y."/>
            <person name="Steenwyk J.L."/>
            <person name="Rokas A."/>
            <person name="Carro J."/>
            <person name="Camarero S."/>
            <person name="Ferreira P."/>
            <person name="Molpeceres G."/>
            <person name="Ruiz-Duenas F.J."/>
            <person name="Serrano A."/>
            <person name="Henrissat B."/>
            <person name="Drula E."/>
            <person name="Hughes K.W."/>
            <person name="Mata J.L."/>
            <person name="Ishikawa N.K."/>
            <person name="Vargas-Isla R."/>
            <person name="Ushijima S."/>
            <person name="Smith C.A."/>
            <person name="Ahrendt S."/>
            <person name="Andreopoulos W."/>
            <person name="He G."/>
            <person name="Labutti K."/>
            <person name="Lipzen A."/>
            <person name="Ng V."/>
            <person name="Sandor L."/>
            <person name="Barry K."/>
            <person name="Martinez A.T."/>
            <person name="Xiao Y."/>
            <person name="Gibbons J.G."/>
            <person name="Terashima K."/>
            <person name="Hibbett D.S."/>
            <person name="Grigoriev I.V."/>
        </authorList>
    </citation>
    <scope>NUCLEOTIDE SEQUENCE</scope>
    <source>
        <strain evidence="2">Sp2 HRB7682 ss15</strain>
    </source>
</reference>
<feature type="transmembrane region" description="Helical" evidence="1">
    <location>
        <begin position="56"/>
        <end position="74"/>
    </location>
</feature>
<keyword evidence="1" id="KW-1133">Transmembrane helix</keyword>
<dbReference type="EMBL" id="JANVFS010000011">
    <property type="protein sequence ID" value="KAJ4484995.1"/>
    <property type="molecule type" value="Genomic_DNA"/>
</dbReference>
<comment type="caution">
    <text evidence="2">The sequence shown here is derived from an EMBL/GenBank/DDBJ whole genome shotgun (WGS) entry which is preliminary data.</text>
</comment>
<feature type="transmembrane region" description="Helical" evidence="1">
    <location>
        <begin position="86"/>
        <end position="105"/>
    </location>
</feature>
<sequence>MVFFVIRDLLCVALLYVALFPGLDVSLALSCFHAPALTRAPATACWFSHVSCVLELGLRFSVFLFLFSVSLYLISSRLVSSRLISSPFVSISISISIWILITNLYA</sequence>
<dbReference type="Proteomes" id="UP001150238">
    <property type="component" value="Unassembled WGS sequence"/>
</dbReference>
<proteinExistence type="predicted"/>
<reference evidence="2" key="2">
    <citation type="journal article" date="2023" name="Proc. Natl. Acad. Sci. U.S.A.">
        <title>A global phylogenomic analysis of the shiitake genus Lentinula.</title>
        <authorList>
            <person name="Sierra-Patev S."/>
            <person name="Min B."/>
            <person name="Naranjo-Ortiz M."/>
            <person name="Looney B."/>
            <person name="Konkel Z."/>
            <person name="Slot J.C."/>
            <person name="Sakamoto Y."/>
            <person name="Steenwyk J.L."/>
            <person name="Rokas A."/>
            <person name="Carro J."/>
            <person name="Camarero S."/>
            <person name="Ferreira P."/>
            <person name="Molpeceres G."/>
            <person name="Ruiz-Duenas F.J."/>
            <person name="Serrano A."/>
            <person name="Henrissat B."/>
            <person name="Drula E."/>
            <person name="Hughes K.W."/>
            <person name="Mata J.L."/>
            <person name="Ishikawa N.K."/>
            <person name="Vargas-Isla R."/>
            <person name="Ushijima S."/>
            <person name="Smith C.A."/>
            <person name="Donoghue J."/>
            <person name="Ahrendt S."/>
            <person name="Andreopoulos W."/>
            <person name="He G."/>
            <person name="LaButti K."/>
            <person name="Lipzen A."/>
            <person name="Ng V."/>
            <person name="Riley R."/>
            <person name="Sandor L."/>
            <person name="Barry K."/>
            <person name="Martinez A.T."/>
            <person name="Xiao Y."/>
            <person name="Gibbons J.G."/>
            <person name="Terashima K."/>
            <person name="Grigoriev I.V."/>
            <person name="Hibbett D."/>
        </authorList>
    </citation>
    <scope>NUCLEOTIDE SEQUENCE</scope>
    <source>
        <strain evidence="2">Sp2 HRB7682 ss15</strain>
    </source>
</reference>
<dbReference type="AlphaFoldDB" id="A0A9W9DTS7"/>
<evidence type="ECO:0000313" key="2">
    <source>
        <dbReference type="EMBL" id="KAJ4484995.1"/>
    </source>
</evidence>